<comment type="similarity">
    <text evidence="1">Belongs to the ROK (NagC/XylR) family.</text>
</comment>
<dbReference type="PROSITE" id="PS01125">
    <property type="entry name" value="ROK"/>
    <property type="match status" value="1"/>
</dbReference>
<organism evidence="2 3">
    <name type="scientific">Bifidobacterium catulorum</name>
    <dbReference type="NCBI Taxonomy" id="1630173"/>
    <lineage>
        <taxon>Bacteria</taxon>
        <taxon>Bacillati</taxon>
        <taxon>Actinomycetota</taxon>
        <taxon>Actinomycetes</taxon>
        <taxon>Bifidobacteriales</taxon>
        <taxon>Bifidobacteriaceae</taxon>
        <taxon>Bifidobacterium</taxon>
    </lineage>
</organism>
<dbReference type="AlphaFoldDB" id="A0A2U2MS12"/>
<dbReference type="PANTHER" id="PTHR18964">
    <property type="entry name" value="ROK (REPRESSOR, ORF, KINASE) FAMILY"/>
    <property type="match status" value="1"/>
</dbReference>
<accession>A0A2U2MS12</accession>
<dbReference type="Pfam" id="PF00480">
    <property type="entry name" value="ROK"/>
    <property type="match status" value="1"/>
</dbReference>
<evidence type="ECO:0000313" key="2">
    <source>
        <dbReference type="EMBL" id="PWG59641.1"/>
    </source>
</evidence>
<dbReference type="InterPro" id="IPR049874">
    <property type="entry name" value="ROK_cs"/>
</dbReference>
<dbReference type="InterPro" id="IPR000600">
    <property type="entry name" value="ROK"/>
</dbReference>
<dbReference type="InterPro" id="IPR043129">
    <property type="entry name" value="ATPase_NBD"/>
</dbReference>
<dbReference type="OrthoDB" id="8772678at2"/>
<dbReference type="EMBL" id="QFFN01000016">
    <property type="protein sequence ID" value="PWG59641.1"/>
    <property type="molecule type" value="Genomic_DNA"/>
</dbReference>
<dbReference type="Gene3D" id="3.30.420.40">
    <property type="match status" value="2"/>
</dbReference>
<sequence>MRQCGASTPTEVHMDSIIEDQRRTILAVDIGGTKIAVGLMLARLDGHGRMQAMPRMLRGHSIPTGARQGGEAVLKRVIDAMRECLDAGDVPYPLLGIGVASAGVIDGTGSVLSATSLIPGWTGMRLREAISAAFDLPVSVVGDVQAHALGEALWGCGRSLRSLLVAALGTGIGGALIVGGELVRGAHGACGHIGHMPHPDARGIPCSCGRSGHVEPIASGIGIADNYRRLMRREGRDAPPVDGGEVSALAARGDEAARASLVLAGHAIGDVLGGLVNAVDPDAVVLSGSVVRSGRCWMDAVNEGIRRQTLGILERTPVLVGTLGSKAPLIGAAEALCSDRSNEAHTEETSHESAQ</sequence>
<proteinExistence type="inferred from homology"/>
<dbReference type="Proteomes" id="UP000245753">
    <property type="component" value="Unassembled WGS sequence"/>
</dbReference>
<evidence type="ECO:0000256" key="1">
    <source>
        <dbReference type="ARBA" id="ARBA00006479"/>
    </source>
</evidence>
<keyword evidence="3" id="KW-1185">Reference proteome</keyword>
<protein>
    <submittedName>
        <fullName evidence="2">ROK family protein</fullName>
    </submittedName>
</protein>
<name>A0A2U2MS12_9BIFI</name>
<dbReference type="SUPFAM" id="SSF53067">
    <property type="entry name" value="Actin-like ATPase domain"/>
    <property type="match status" value="1"/>
</dbReference>
<reference evidence="2 3" key="1">
    <citation type="journal article" date="2018" name="Int. J. Syst. Evol. Microbiol.">
        <title>Bifidobacterium catulorum sp. nov., a novel taxon from the faeces of the baby common marmoset (Callithrix jacchus).</title>
        <authorList>
            <person name="Modesto M."/>
            <person name="Michelini S."/>
            <person name="Oki K."/>
            <person name="Biavati B."/>
            <person name="Watanabe K."/>
            <person name="Mattarelli P."/>
        </authorList>
    </citation>
    <scope>NUCLEOTIDE SEQUENCE [LARGE SCALE GENOMIC DNA]</scope>
    <source>
        <strain evidence="2 3">MRM 8.19</strain>
    </source>
</reference>
<comment type="caution">
    <text evidence="2">The sequence shown here is derived from an EMBL/GenBank/DDBJ whole genome shotgun (WGS) entry which is preliminary data.</text>
</comment>
<dbReference type="PANTHER" id="PTHR18964:SF149">
    <property type="entry name" value="BIFUNCTIONAL UDP-N-ACETYLGLUCOSAMINE 2-EPIMERASE_N-ACETYLMANNOSAMINE KINASE"/>
    <property type="match status" value="1"/>
</dbReference>
<evidence type="ECO:0000313" key="3">
    <source>
        <dbReference type="Proteomes" id="UP000245753"/>
    </source>
</evidence>
<gene>
    <name evidence="2" type="ORF">DF200_06715</name>
</gene>